<evidence type="ECO:0000313" key="2">
    <source>
        <dbReference type="Proteomes" id="UP000746747"/>
    </source>
</evidence>
<dbReference type="AlphaFoldDB" id="A0A8J2MN90"/>
<protein>
    <submittedName>
        <fullName evidence="1">Uncharacterized protein</fullName>
    </submittedName>
</protein>
<dbReference type="OrthoDB" id="5865779at2759"/>
<sequence length="158" mass="17694">MSNAQKKQYFAQHKTLSLSAPVRRKWYKKVLPMDFQGSTAEDLDLSMSTTSNQLIGALATWHNIHASLMKFDLSSSDVSSDKVMKAPLNSSSSTSSSYSTDSFISYGDSLSGDQTSNGSSDDEKLFNYQSRLSISNLELQSSQLKEMFPMASEHWRYF</sequence>
<proteinExistence type="predicted"/>
<comment type="caution">
    <text evidence="1">The sequence shown here is derived from an EMBL/GenBank/DDBJ whole genome shotgun (WGS) entry which is preliminary data.</text>
</comment>
<gene>
    <name evidence="1" type="ORF">CJOHNSTONI_LOCUS4966</name>
</gene>
<accession>A0A8J2MN90</accession>
<dbReference type="EMBL" id="CAKAEH010001337">
    <property type="protein sequence ID" value="CAG9534869.1"/>
    <property type="molecule type" value="Genomic_DNA"/>
</dbReference>
<dbReference type="Proteomes" id="UP000746747">
    <property type="component" value="Unassembled WGS sequence"/>
</dbReference>
<reference evidence="1" key="1">
    <citation type="submission" date="2021-09" db="EMBL/GenBank/DDBJ databases">
        <authorList>
            <consortium name="Pathogen Informatics"/>
        </authorList>
    </citation>
    <scope>NUCLEOTIDE SEQUENCE</scope>
</reference>
<keyword evidence="2" id="KW-1185">Reference proteome</keyword>
<evidence type="ECO:0000313" key="1">
    <source>
        <dbReference type="EMBL" id="CAG9534869.1"/>
    </source>
</evidence>
<organism evidence="1 2">
    <name type="scientific">Cercopithifilaria johnstoni</name>
    <dbReference type="NCBI Taxonomy" id="2874296"/>
    <lineage>
        <taxon>Eukaryota</taxon>
        <taxon>Metazoa</taxon>
        <taxon>Ecdysozoa</taxon>
        <taxon>Nematoda</taxon>
        <taxon>Chromadorea</taxon>
        <taxon>Rhabditida</taxon>
        <taxon>Spirurina</taxon>
        <taxon>Spiruromorpha</taxon>
        <taxon>Filarioidea</taxon>
        <taxon>Onchocercidae</taxon>
        <taxon>Cercopithifilaria</taxon>
    </lineage>
</organism>
<name>A0A8J2MN90_9BILA</name>